<dbReference type="EMBL" id="RFLY01000009">
    <property type="protein sequence ID" value="RMH92870.1"/>
    <property type="molecule type" value="Genomic_DNA"/>
</dbReference>
<dbReference type="InterPro" id="IPR018060">
    <property type="entry name" value="HTH_AraC"/>
</dbReference>
<dbReference type="Pfam" id="PF12833">
    <property type="entry name" value="HTH_18"/>
    <property type="match status" value="1"/>
</dbReference>
<feature type="compositionally biased region" description="Basic and acidic residues" evidence="4">
    <location>
        <begin position="72"/>
        <end position="82"/>
    </location>
</feature>
<dbReference type="InterPro" id="IPR009057">
    <property type="entry name" value="Homeodomain-like_sf"/>
</dbReference>
<dbReference type="PANTHER" id="PTHR46796:SF7">
    <property type="entry name" value="ARAC FAMILY TRANSCRIPTIONAL REGULATOR"/>
    <property type="match status" value="1"/>
</dbReference>
<dbReference type="Gene3D" id="1.10.10.60">
    <property type="entry name" value="Homeodomain-like"/>
    <property type="match status" value="2"/>
</dbReference>
<dbReference type="InterPro" id="IPR032783">
    <property type="entry name" value="AraC_lig"/>
</dbReference>
<keyword evidence="3" id="KW-0804">Transcription</keyword>
<comment type="caution">
    <text evidence="6">The sequence shown here is derived from an EMBL/GenBank/DDBJ whole genome shotgun (WGS) entry which is preliminary data.</text>
</comment>
<evidence type="ECO:0000256" key="1">
    <source>
        <dbReference type="ARBA" id="ARBA00023015"/>
    </source>
</evidence>
<dbReference type="SUPFAM" id="SSF51182">
    <property type="entry name" value="RmlC-like cupins"/>
    <property type="match status" value="1"/>
</dbReference>
<dbReference type="Proteomes" id="UP000275012">
    <property type="component" value="Unassembled WGS sequence"/>
</dbReference>
<name>A0A3M2HYZ2_9GAMM</name>
<dbReference type="InterPro" id="IPR018062">
    <property type="entry name" value="HTH_AraC-typ_CS"/>
</dbReference>
<evidence type="ECO:0000313" key="6">
    <source>
        <dbReference type="EMBL" id="RMH92870.1"/>
    </source>
</evidence>
<dbReference type="SUPFAM" id="SSF46689">
    <property type="entry name" value="Homeodomain-like"/>
    <property type="match status" value="1"/>
</dbReference>
<keyword evidence="1" id="KW-0805">Transcription regulation</keyword>
<dbReference type="RefSeq" id="WP_122101603.1">
    <property type="nucleotide sequence ID" value="NZ_RFLY01000009.1"/>
</dbReference>
<dbReference type="PROSITE" id="PS01124">
    <property type="entry name" value="HTH_ARAC_FAMILY_2"/>
    <property type="match status" value="1"/>
</dbReference>
<keyword evidence="7" id="KW-1185">Reference proteome</keyword>
<dbReference type="OrthoDB" id="8737373at2"/>
<feature type="domain" description="HTH araC/xylS-type" evidence="5">
    <location>
        <begin position="203"/>
        <end position="304"/>
    </location>
</feature>
<accession>A0A3M2HYZ2</accession>
<evidence type="ECO:0000256" key="3">
    <source>
        <dbReference type="ARBA" id="ARBA00023163"/>
    </source>
</evidence>
<dbReference type="InterPro" id="IPR014710">
    <property type="entry name" value="RmlC-like_jellyroll"/>
</dbReference>
<dbReference type="SMART" id="SM00342">
    <property type="entry name" value="HTH_ARAC"/>
    <property type="match status" value="1"/>
</dbReference>
<keyword evidence="2" id="KW-0238">DNA-binding</keyword>
<organism evidence="6 7">
    <name type="scientific">Solilutibacter pythonis</name>
    <dbReference type="NCBI Taxonomy" id="2483112"/>
    <lineage>
        <taxon>Bacteria</taxon>
        <taxon>Pseudomonadati</taxon>
        <taxon>Pseudomonadota</taxon>
        <taxon>Gammaproteobacteria</taxon>
        <taxon>Lysobacterales</taxon>
        <taxon>Lysobacteraceae</taxon>
        <taxon>Solilutibacter</taxon>
    </lineage>
</organism>
<evidence type="ECO:0000256" key="2">
    <source>
        <dbReference type="ARBA" id="ARBA00023125"/>
    </source>
</evidence>
<feature type="region of interest" description="Disordered" evidence="4">
    <location>
        <begin position="72"/>
        <end position="108"/>
    </location>
</feature>
<evidence type="ECO:0000259" key="5">
    <source>
        <dbReference type="PROSITE" id="PS01124"/>
    </source>
</evidence>
<dbReference type="PANTHER" id="PTHR46796">
    <property type="entry name" value="HTH-TYPE TRANSCRIPTIONAL ACTIVATOR RHAS-RELATED"/>
    <property type="match status" value="1"/>
</dbReference>
<proteinExistence type="predicted"/>
<sequence>MDALSHLLSLARPRVRVDERCLLAGSFTLVNEAPPPGEAMFHLLLAGQCRMQTDTGTVLDLRAGDFVLLPRGDPHTLRDRPPAGRPPTVPAWQPRPASGPPLKCDTSTPSADDVDLLCGHFSYRQGAGSLLVRMLPPVLRVCLHDIDSLHGLVALLRSEVVRPSPGGLAVIDALGQTLFSLALRTWSTDGRTPAGVLALATDARLGPSIQAMMRTPGAPWTIESLGALVGMSRATYARHFQRLAGIGVAELLQSIRLMHACELLRHTRRSLGDIAQAVGYRSEASFGKAFRQSLGQAPGKWRRADGIRHD</sequence>
<dbReference type="GO" id="GO:0003700">
    <property type="term" value="F:DNA-binding transcription factor activity"/>
    <property type="evidence" value="ECO:0007669"/>
    <property type="project" value="InterPro"/>
</dbReference>
<evidence type="ECO:0000313" key="7">
    <source>
        <dbReference type="Proteomes" id="UP000275012"/>
    </source>
</evidence>
<gene>
    <name evidence="6" type="ORF">EBB59_07895</name>
</gene>
<protein>
    <submittedName>
        <fullName evidence="6">AraC family transcriptional regulator</fullName>
    </submittedName>
</protein>
<dbReference type="InterPro" id="IPR050204">
    <property type="entry name" value="AraC_XylS_family_regulators"/>
</dbReference>
<reference evidence="6 7" key="1">
    <citation type="submission" date="2018-10" db="EMBL/GenBank/DDBJ databases">
        <title>Proposal of Lysobacter pythonis sp. nov. isolated from royal pythons (Python regius).</title>
        <authorList>
            <person name="Hans-Juergen B."/>
            <person name="Huptas C."/>
            <person name="Sandra B."/>
            <person name="Igor L."/>
            <person name="Joachim S."/>
            <person name="Siegfried S."/>
            <person name="Mareike W."/>
            <person name="Peter K."/>
        </authorList>
    </citation>
    <scope>NUCLEOTIDE SEQUENCE [LARGE SCALE GENOMIC DNA]</scope>
    <source>
        <strain evidence="6 7">4284/11</strain>
    </source>
</reference>
<dbReference type="PROSITE" id="PS00041">
    <property type="entry name" value="HTH_ARAC_FAMILY_1"/>
    <property type="match status" value="1"/>
</dbReference>
<dbReference type="InterPro" id="IPR011051">
    <property type="entry name" value="RmlC_Cupin_sf"/>
</dbReference>
<dbReference type="Pfam" id="PF12852">
    <property type="entry name" value="Cupin_6"/>
    <property type="match status" value="1"/>
</dbReference>
<evidence type="ECO:0000256" key="4">
    <source>
        <dbReference type="SAM" id="MobiDB-lite"/>
    </source>
</evidence>
<dbReference type="AlphaFoldDB" id="A0A3M2HYZ2"/>
<dbReference type="GO" id="GO:0043565">
    <property type="term" value="F:sequence-specific DNA binding"/>
    <property type="evidence" value="ECO:0007669"/>
    <property type="project" value="InterPro"/>
</dbReference>
<dbReference type="Gene3D" id="2.60.120.10">
    <property type="entry name" value="Jelly Rolls"/>
    <property type="match status" value="1"/>
</dbReference>